<dbReference type="RefSeq" id="WP_181268476.1">
    <property type="nucleotide sequence ID" value="NZ_BAAAGB010000002.1"/>
</dbReference>
<dbReference type="Proteomes" id="UP000589292">
    <property type="component" value="Unassembled WGS sequence"/>
</dbReference>
<name>A0A7V8RGM4_9SPHN</name>
<organism evidence="2 3">
    <name type="scientific">Sphingomonas ursincola</name>
    <dbReference type="NCBI Taxonomy" id="56361"/>
    <lineage>
        <taxon>Bacteria</taxon>
        <taxon>Pseudomonadati</taxon>
        <taxon>Pseudomonadota</taxon>
        <taxon>Alphaproteobacteria</taxon>
        <taxon>Sphingomonadales</taxon>
        <taxon>Sphingomonadaceae</taxon>
        <taxon>Sphingomonas</taxon>
    </lineage>
</organism>
<sequence length="483" mass="53219">MALHRLAMLMAFAPLLLFSSVERASTAPPVRLEAEALTGDADVTVAGQVAAASQATVQRDDRVYPFYMPMQGLRPPAVIMRVRCDASRAAGREVFDRPSAAALEGRIEGGYEFVYEAYDGAGRPCIYPFAPSMPQIVGQTNGTQYIFRSSVPGVQVTFRTNDAWATINPRLFELGPQRIHFEMRDIALDFPGAGEAKGAVHLEVLDVTRPGLITAVIRRSSIFGGKNAIFVPGGETMVLIEDSIIRGNVGDSVDQEHGTYINGTLVTHVRNSTWYGQKGWIDVASGHQLKDKAYLRVYENVTVANLPGATVPSAMPLVDISAFGFTWSNNLQLKRIPPAQDVRDSLVDLRTEIVYGAPDHYPWNIMVDPGWRMPANPLGALDQVYLSVFQNTLVDSFRSEPHVFRLNMQGLGVEPGTPTVVGNEQTTRAQQRMVSLAFNTRGTLRRAYSNEGWTYVDPVLPPDMLWVKDRDAFIRHALGLIGR</sequence>
<dbReference type="AlphaFoldDB" id="A0A7V8RGM4"/>
<feature type="chain" id="PRO_5031411153" description="Right-handed parallel beta-helix repeat-containing protein" evidence="1">
    <location>
        <begin position="25"/>
        <end position="483"/>
    </location>
</feature>
<evidence type="ECO:0008006" key="4">
    <source>
        <dbReference type="Google" id="ProtNLM"/>
    </source>
</evidence>
<comment type="caution">
    <text evidence="2">The sequence shown here is derived from an EMBL/GenBank/DDBJ whole genome shotgun (WGS) entry which is preliminary data.</text>
</comment>
<keyword evidence="3" id="KW-1185">Reference proteome</keyword>
<protein>
    <recommendedName>
        <fullName evidence="4">Right-handed parallel beta-helix repeat-containing protein</fullName>
    </recommendedName>
</protein>
<evidence type="ECO:0000256" key="1">
    <source>
        <dbReference type="SAM" id="SignalP"/>
    </source>
</evidence>
<proteinExistence type="predicted"/>
<accession>A0A7V8RGM4</accession>
<evidence type="ECO:0000313" key="3">
    <source>
        <dbReference type="Proteomes" id="UP000589292"/>
    </source>
</evidence>
<feature type="signal peptide" evidence="1">
    <location>
        <begin position="1"/>
        <end position="24"/>
    </location>
</feature>
<gene>
    <name evidence="2" type="ORF">FG486_17205</name>
</gene>
<dbReference type="EMBL" id="VDES01000004">
    <property type="protein sequence ID" value="MBA1376083.1"/>
    <property type="molecule type" value="Genomic_DNA"/>
</dbReference>
<keyword evidence="1" id="KW-0732">Signal</keyword>
<evidence type="ECO:0000313" key="2">
    <source>
        <dbReference type="EMBL" id="MBA1376083.1"/>
    </source>
</evidence>
<reference evidence="2 3" key="1">
    <citation type="journal article" date="1994" name="Int. J. Syst. Bacteriol.">
        <title>Phylogenetic positions of novel aerobic, bacteriochlorophyll a-containing bacteria and description of Roseococcus thiosulfatophilus gen. nov., sp. nov., Erythromicrobium ramosum gen. nov., sp. nov., and Erythrobacter litoralis sp. nov.</title>
        <authorList>
            <person name="Yurkov V."/>
            <person name="Stackebrandt E."/>
            <person name="Holmes A."/>
            <person name="Fuerst J.A."/>
            <person name="Hugenholtz P."/>
            <person name="Golecki J."/>
            <person name="Gad'on N."/>
            <person name="Gorlenko V.M."/>
            <person name="Kompantseva E.I."/>
            <person name="Drews G."/>
        </authorList>
    </citation>
    <scope>NUCLEOTIDE SEQUENCE [LARGE SCALE GENOMIC DNA]</scope>
    <source>
        <strain evidence="2 3">KR-99</strain>
    </source>
</reference>